<accession>A0ABS0SKF5</accession>
<keyword evidence="2" id="KW-1185">Reference proteome</keyword>
<gene>
    <name evidence="1" type="ORF">I7X30_02545</name>
</gene>
<reference evidence="1 2" key="1">
    <citation type="journal article" date="2021" name="Int. J. Syst. Evol. Microbiol.">
        <title>Capnocytophaga periodontitidis sp. nov., isolated from subgingival plaque of periodontitis patient.</title>
        <authorList>
            <person name="Zhang Y."/>
            <person name="Qiao D."/>
            <person name="Shi W."/>
            <person name="Wu D."/>
            <person name="Cai M."/>
        </authorList>
    </citation>
    <scope>NUCLEOTIDE SEQUENCE [LARGE SCALE GENOMIC DNA]</scope>
    <source>
        <strain evidence="1 2">051621</strain>
    </source>
</reference>
<dbReference type="RefSeq" id="WP_198465886.1">
    <property type="nucleotide sequence ID" value="NZ_JAEFDC010000001.1"/>
</dbReference>
<name>A0ABS0SKF5_9FLAO</name>
<proteinExistence type="predicted"/>
<evidence type="ECO:0000313" key="2">
    <source>
        <dbReference type="Proteomes" id="UP000641139"/>
    </source>
</evidence>
<sequence length="153" mass="17848">MQTAHICPECYAADKRITPLLNPEDCLLHHRQYICCTCGRCICADVDNKGRFRALFPFKTLEIAKLYLRAAEVIHRCACSIYEIADSKGRKQYKIFPSVVELNDYLRQNKQKHCNLQPLFTTPKYKDCTPEQLRKLSTEEVAIYMKEKQLKTL</sequence>
<protein>
    <submittedName>
        <fullName evidence="1">Uncharacterized protein</fullName>
    </submittedName>
</protein>
<evidence type="ECO:0000313" key="1">
    <source>
        <dbReference type="EMBL" id="MBI1645945.1"/>
    </source>
</evidence>
<dbReference type="Proteomes" id="UP000641139">
    <property type="component" value="Unassembled WGS sequence"/>
</dbReference>
<dbReference type="EMBL" id="JAEFDC010000001">
    <property type="protein sequence ID" value="MBI1645945.1"/>
    <property type="molecule type" value="Genomic_DNA"/>
</dbReference>
<organism evidence="1 2">
    <name type="scientific">Capnocytophaga periodontitidis</name>
    <dbReference type="NCBI Taxonomy" id="2795027"/>
    <lineage>
        <taxon>Bacteria</taxon>
        <taxon>Pseudomonadati</taxon>
        <taxon>Bacteroidota</taxon>
        <taxon>Flavobacteriia</taxon>
        <taxon>Flavobacteriales</taxon>
        <taxon>Flavobacteriaceae</taxon>
        <taxon>Capnocytophaga</taxon>
    </lineage>
</organism>
<comment type="caution">
    <text evidence="1">The sequence shown here is derived from an EMBL/GenBank/DDBJ whole genome shotgun (WGS) entry which is preliminary data.</text>
</comment>